<evidence type="ECO:0000313" key="2">
    <source>
        <dbReference type="EMBL" id="MFD2639138.1"/>
    </source>
</evidence>
<keyword evidence="1" id="KW-0732">Signal</keyword>
<sequence length="102" mass="11324">MKKRKTIITVFVFLLVVGPVFASASTDTDYQTTQKPDSVSLENEVTPDYRVAAWVAGTVAGWAMGKVYDYMWENVSYSAPSHLCVSLPPEINGQDIEEAFSR</sequence>
<reference evidence="3" key="1">
    <citation type="journal article" date="2019" name="Int. J. Syst. Evol. Microbiol.">
        <title>The Global Catalogue of Microorganisms (GCM) 10K type strain sequencing project: providing services to taxonomists for standard genome sequencing and annotation.</title>
        <authorList>
            <consortium name="The Broad Institute Genomics Platform"/>
            <consortium name="The Broad Institute Genome Sequencing Center for Infectious Disease"/>
            <person name="Wu L."/>
            <person name="Ma J."/>
        </authorList>
    </citation>
    <scope>NUCLEOTIDE SEQUENCE [LARGE SCALE GENOMIC DNA]</scope>
    <source>
        <strain evidence="3">TISTR 1571</strain>
    </source>
</reference>
<dbReference type="Proteomes" id="UP001597452">
    <property type="component" value="Unassembled WGS sequence"/>
</dbReference>
<dbReference type="RefSeq" id="WP_054754547.1">
    <property type="nucleotide sequence ID" value="NZ_JBHUMZ010000021.1"/>
</dbReference>
<organism evidence="2 3">
    <name type="scientific">Piscibacillus salipiscarius</name>
    <dbReference type="NCBI Taxonomy" id="299480"/>
    <lineage>
        <taxon>Bacteria</taxon>
        <taxon>Bacillati</taxon>
        <taxon>Bacillota</taxon>
        <taxon>Bacilli</taxon>
        <taxon>Bacillales</taxon>
        <taxon>Bacillaceae</taxon>
        <taxon>Piscibacillus</taxon>
    </lineage>
</organism>
<gene>
    <name evidence="2" type="ORF">ACFSW4_09705</name>
</gene>
<comment type="caution">
    <text evidence="2">The sequence shown here is derived from an EMBL/GenBank/DDBJ whole genome shotgun (WGS) entry which is preliminary data.</text>
</comment>
<name>A0ABW5QBE9_9BACI</name>
<protein>
    <submittedName>
        <fullName evidence="2">Uncharacterized protein</fullName>
    </submittedName>
</protein>
<proteinExistence type="predicted"/>
<accession>A0ABW5QBE9</accession>
<feature type="chain" id="PRO_5045615948" evidence="1">
    <location>
        <begin position="23"/>
        <end position="102"/>
    </location>
</feature>
<evidence type="ECO:0000256" key="1">
    <source>
        <dbReference type="SAM" id="SignalP"/>
    </source>
</evidence>
<dbReference type="EMBL" id="JBHUMZ010000021">
    <property type="protein sequence ID" value="MFD2639138.1"/>
    <property type="molecule type" value="Genomic_DNA"/>
</dbReference>
<keyword evidence="3" id="KW-1185">Reference proteome</keyword>
<evidence type="ECO:0000313" key="3">
    <source>
        <dbReference type="Proteomes" id="UP001597452"/>
    </source>
</evidence>
<feature type="signal peptide" evidence="1">
    <location>
        <begin position="1"/>
        <end position="22"/>
    </location>
</feature>